<dbReference type="AlphaFoldDB" id="A0AAQ3QRX2"/>
<keyword evidence="3" id="KW-0804">Transcription</keyword>
<dbReference type="InterPro" id="IPR045895">
    <property type="entry name" value="bHLH91-like"/>
</dbReference>
<dbReference type="Pfam" id="PF00010">
    <property type="entry name" value="HLH"/>
    <property type="match status" value="1"/>
</dbReference>
<name>A0AAQ3QRX2_9LILI</name>
<evidence type="ECO:0000313" key="7">
    <source>
        <dbReference type="EMBL" id="WOL18390.1"/>
    </source>
</evidence>
<comment type="similarity">
    <text evidence="1">Belongs to the bHLH protein family.</text>
</comment>
<dbReference type="PANTHER" id="PTHR46834">
    <property type="entry name" value="TRANSCRIPTION FACTOR BHLH91"/>
    <property type="match status" value="1"/>
</dbReference>
<evidence type="ECO:0000313" key="8">
    <source>
        <dbReference type="Proteomes" id="UP001327560"/>
    </source>
</evidence>
<reference evidence="7 8" key="1">
    <citation type="submission" date="2023-10" db="EMBL/GenBank/DDBJ databases">
        <title>Chromosome-scale genome assembly provides insights into flower coloration mechanisms of Canna indica.</title>
        <authorList>
            <person name="Li C."/>
        </authorList>
    </citation>
    <scope>NUCLEOTIDE SEQUENCE [LARGE SCALE GENOMIC DNA]</scope>
    <source>
        <tissue evidence="7">Flower</tissue>
    </source>
</reference>
<dbReference type="PANTHER" id="PTHR46834:SF1">
    <property type="entry name" value="TRANSCRIPTION FACTOR BHLH10"/>
    <property type="match status" value="1"/>
</dbReference>
<feature type="domain" description="BHLH" evidence="6">
    <location>
        <begin position="158"/>
        <end position="207"/>
    </location>
</feature>
<accession>A0AAQ3QRX2</accession>
<dbReference type="InterPro" id="IPR045896">
    <property type="entry name" value="MYC1-like_bHLH"/>
</dbReference>
<dbReference type="EMBL" id="CP136897">
    <property type="protein sequence ID" value="WOL18390.1"/>
    <property type="molecule type" value="Genomic_DNA"/>
</dbReference>
<dbReference type="GO" id="GO:0046983">
    <property type="term" value="F:protein dimerization activity"/>
    <property type="evidence" value="ECO:0007669"/>
    <property type="project" value="InterPro"/>
</dbReference>
<evidence type="ECO:0000259" key="6">
    <source>
        <dbReference type="PROSITE" id="PS50888"/>
    </source>
</evidence>
<protein>
    <submittedName>
        <fullName evidence="7">Transcription factor EAT1-like</fullName>
    </submittedName>
</protein>
<dbReference type="InterPro" id="IPR011598">
    <property type="entry name" value="bHLH_dom"/>
</dbReference>
<dbReference type="InterPro" id="IPR036638">
    <property type="entry name" value="HLH_DNA-bd_sf"/>
</dbReference>
<dbReference type="SMART" id="SM00353">
    <property type="entry name" value="HLH"/>
    <property type="match status" value="1"/>
</dbReference>
<keyword evidence="8" id="KW-1185">Reference proteome</keyword>
<evidence type="ECO:0000256" key="2">
    <source>
        <dbReference type="ARBA" id="ARBA00023015"/>
    </source>
</evidence>
<keyword evidence="2" id="KW-0805">Transcription regulation</keyword>
<evidence type="ECO:0000256" key="1">
    <source>
        <dbReference type="ARBA" id="ARBA00005510"/>
    </source>
</evidence>
<gene>
    <name evidence="7" type="ORF">Cni_G27185</name>
</gene>
<dbReference type="Proteomes" id="UP001327560">
    <property type="component" value="Chromosome 8"/>
</dbReference>
<sequence length="361" mass="39765">MYHFGSYDPAATTVYQDLPLMADSNGSSGLLLEQKLRLPSFINDASMQLDHLHHQLGLDAKQDIPAHHLLHPPPAGAYCFEPTSFADLSQADGASTVFFDPLNQQPPLMVKEALGSFPNVSGLIASGYAAGLAEDVGLHGEQLLESPVHVNGKRNPWGIKQGGQKNEKQRRERLGKKFEDLKSLIPNSTKPYRASIVADTIEYINELLRTVEELKILVEKKRHKRERAKSIMSAGGDHHHQAGDMESSSSLMPLPDGGGCGDRVFDGMLRSSWIQRRSKETFVDVRIVDDEVNIKLIRRKRVNCLVVVARVLDELGLELLHLSGGNVGGSHIFMINTKIHEGSSVYAIAIAKKLVEAMDVN</sequence>
<dbReference type="GO" id="GO:0048658">
    <property type="term" value="P:anther wall tapetum development"/>
    <property type="evidence" value="ECO:0007669"/>
    <property type="project" value="InterPro"/>
</dbReference>
<dbReference type="PROSITE" id="PS50888">
    <property type="entry name" value="BHLH"/>
    <property type="match status" value="1"/>
</dbReference>
<dbReference type="Gene3D" id="4.10.280.10">
    <property type="entry name" value="Helix-loop-helix DNA-binding domain"/>
    <property type="match status" value="1"/>
</dbReference>
<feature type="region of interest" description="Disordered" evidence="5">
    <location>
        <begin position="151"/>
        <end position="172"/>
    </location>
</feature>
<evidence type="ECO:0000256" key="5">
    <source>
        <dbReference type="SAM" id="MobiDB-lite"/>
    </source>
</evidence>
<organism evidence="7 8">
    <name type="scientific">Canna indica</name>
    <name type="common">Indian-shot</name>
    <dbReference type="NCBI Taxonomy" id="4628"/>
    <lineage>
        <taxon>Eukaryota</taxon>
        <taxon>Viridiplantae</taxon>
        <taxon>Streptophyta</taxon>
        <taxon>Embryophyta</taxon>
        <taxon>Tracheophyta</taxon>
        <taxon>Spermatophyta</taxon>
        <taxon>Magnoliopsida</taxon>
        <taxon>Liliopsida</taxon>
        <taxon>Zingiberales</taxon>
        <taxon>Cannaceae</taxon>
        <taxon>Canna</taxon>
    </lineage>
</organism>
<keyword evidence="4" id="KW-0539">Nucleus</keyword>
<proteinExistence type="inferred from homology"/>
<evidence type="ECO:0000256" key="4">
    <source>
        <dbReference type="ARBA" id="ARBA00023242"/>
    </source>
</evidence>
<dbReference type="SUPFAM" id="SSF47459">
    <property type="entry name" value="HLH, helix-loop-helix DNA-binding domain"/>
    <property type="match status" value="1"/>
</dbReference>
<dbReference type="CDD" id="cd18918">
    <property type="entry name" value="bHLH_AtMYC1_like"/>
    <property type="match status" value="1"/>
</dbReference>
<evidence type="ECO:0000256" key="3">
    <source>
        <dbReference type="ARBA" id="ARBA00023163"/>
    </source>
</evidence>
<dbReference type="GO" id="GO:0006355">
    <property type="term" value="P:regulation of DNA-templated transcription"/>
    <property type="evidence" value="ECO:0007669"/>
    <property type="project" value="InterPro"/>
</dbReference>